<name>A0A9Q8P851_PASFU</name>
<organism evidence="1 2">
    <name type="scientific">Passalora fulva</name>
    <name type="common">Tomato leaf mold</name>
    <name type="synonym">Cladosporium fulvum</name>
    <dbReference type="NCBI Taxonomy" id="5499"/>
    <lineage>
        <taxon>Eukaryota</taxon>
        <taxon>Fungi</taxon>
        <taxon>Dikarya</taxon>
        <taxon>Ascomycota</taxon>
        <taxon>Pezizomycotina</taxon>
        <taxon>Dothideomycetes</taxon>
        <taxon>Dothideomycetidae</taxon>
        <taxon>Mycosphaerellales</taxon>
        <taxon>Mycosphaerellaceae</taxon>
        <taxon>Fulvia</taxon>
    </lineage>
</organism>
<dbReference type="AlphaFoldDB" id="A0A9Q8P851"/>
<evidence type="ECO:0000313" key="1">
    <source>
        <dbReference type="EMBL" id="UJO16784.1"/>
    </source>
</evidence>
<keyword evidence="2" id="KW-1185">Reference proteome</keyword>
<accession>A0A9Q8P851</accession>
<dbReference type="KEGG" id="ffu:CLAFUR5_05326"/>
<reference evidence="1" key="1">
    <citation type="submission" date="2021-12" db="EMBL/GenBank/DDBJ databases">
        <authorList>
            <person name="Zaccaron A."/>
            <person name="Stergiopoulos I."/>
        </authorList>
    </citation>
    <scope>NUCLEOTIDE SEQUENCE</scope>
    <source>
        <strain evidence="1">Race5_Kim</strain>
    </source>
</reference>
<sequence>MYSQNNNTTTLVPIYRALVPQQDRQAEWTTKLTQAHNNLSMPLSDPMKANQLSTIKQALKAAHKILGEFNEQVSKNYITVPPGAWTYNLPPGEKTPSQTIDNPFSAAEELRGAIKIIQAVLENVKNGWWALEKEKVVPDKKKDGEDEEELDM</sequence>
<dbReference type="Proteomes" id="UP000756132">
    <property type="component" value="Chromosome 4"/>
</dbReference>
<proteinExistence type="predicted"/>
<reference evidence="1" key="2">
    <citation type="journal article" date="2022" name="Microb. Genom.">
        <title>A chromosome-scale genome assembly of the tomato pathogen Cladosporium fulvum reveals a compartmentalized genome architecture and the presence of a dispensable chromosome.</title>
        <authorList>
            <person name="Zaccaron A.Z."/>
            <person name="Chen L.H."/>
            <person name="Samaras A."/>
            <person name="Stergiopoulos I."/>
        </authorList>
    </citation>
    <scope>NUCLEOTIDE SEQUENCE</scope>
    <source>
        <strain evidence="1">Race5_Kim</strain>
    </source>
</reference>
<dbReference type="RefSeq" id="XP_047761150.1">
    <property type="nucleotide sequence ID" value="XM_047904474.1"/>
</dbReference>
<dbReference type="GeneID" id="71985204"/>
<evidence type="ECO:0000313" key="2">
    <source>
        <dbReference type="Proteomes" id="UP000756132"/>
    </source>
</evidence>
<gene>
    <name evidence="1" type="ORF">CLAFUR5_05326</name>
</gene>
<protein>
    <submittedName>
        <fullName evidence="1">Uncharacterized protein</fullName>
    </submittedName>
</protein>
<dbReference type="EMBL" id="CP090166">
    <property type="protein sequence ID" value="UJO16784.1"/>
    <property type="molecule type" value="Genomic_DNA"/>
</dbReference>